<reference evidence="2 3" key="1">
    <citation type="submission" date="2016-11" db="EMBL/GenBank/DDBJ databases">
        <authorList>
            <person name="Jaros S."/>
            <person name="Januszkiewicz K."/>
            <person name="Wedrychowicz H."/>
        </authorList>
    </citation>
    <scope>NUCLEOTIDE SEQUENCE [LARGE SCALE GENOMIC DNA]</scope>
    <source>
        <strain evidence="2 3">DSM 43832</strain>
    </source>
</reference>
<evidence type="ECO:0000256" key="1">
    <source>
        <dbReference type="SAM" id="MobiDB-lite"/>
    </source>
</evidence>
<evidence type="ECO:0000313" key="2">
    <source>
        <dbReference type="EMBL" id="SHL25814.1"/>
    </source>
</evidence>
<dbReference type="Proteomes" id="UP000184363">
    <property type="component" value="Unassembled WGS sequence"/>
</dbReference>
<name>A0A1M6Z5R8_PSETH</name>
<accession>A0A1M6Z5R8</accession>
<gene>
    <name evidence="2" type="ORF">SAMN05443637_122104</name>
</gene>
<organism evidence="2 3">
    <name type="scientific">Pseudonocardia thermophila</name>
    <dbReference type="NCBI Taxonomy" id="1848"/>
    <lineage>
        <taxon>Bacteria</taxon>
        <taxon>Bacillati</taxon>
        <taxon>Actinomycetota</taxon>
        <taxon>Actinomycetes</taxon>
        <taxon>Pseudonocardiales</taxon>
        <taxon>Pseudonocardiaceae</taxon>
        <taxon>Pseudonocardia</taxon>
    </lineage>
</organism>
<feature type="region of interest" description="Disordered" evidence="1">
    <location>
        <begin position="1"/>
        <end position="21"/>
    </location>
</feature>
<protein>
    <submittedName>
        <fullName evidence="2">Uncharacterized protein</fullName>
    </submittedName>
</protein>
<dbReference type="OrthoDB" id="3579020at2"/>
<dbReference type="EMBL" id="FRAP01000022">
    <property type="protein sequence ID" value="SHL25814.1"/>
    <property type="molecule type" value="Genomic_DNA"/>
</dbReference>
<dbReference type="AlphaFoldDB" id="A0A1M6Z5R8"/>
<dbReference type="RefSeq" id="WP_073459722.1">
    <property type="nucleotide sequence ID" value="NZ_CALGVN010000007.1"/>
</dbReference>
<keyword evidence="3" id="KW-1185">Reference proteome</keyword>
<sequence length="87" mass="9074">MDDTAHPAPPEAPCGTTADAGRCPLCARLRTPADVAGLEWSSQHEVDGSITWICPTCTRAQLWRIEALLAVASPTAPVAPTALRPAA</sequence>
<proteinExistence type="predicted"/>
<evidence type="ECO:0000313" key="3">
    <source>
        <dbReference type="Proteomes" id="UP000184363"/>
    </source>
</evidence>